<dbReference type="Proteomes" id="UP000016934">
    <property type="component" value="Unassembled WGS sequence"/>
</dbReference>
<dbReference type="InterPro" id="IPR012337">
    <property type="entry name" value="RNaseH-like_sf"/>
</dbReference>
<dbReference type="STRING" id="665912.M2SPT2"/>
<dbReference type="EMBL" id="KB445653">
    <property type="protein sequence ID" value="EMD59121.1"/>
    <property type="molecule type" value="Genomic_DNA"/>
</dbReference>
<name>M2SPT2_COCSN</name>
<dbReference type="PANTHER" id="PTHR28083:SF1">
    <property type="entry name" value="GOOD FOR FULL DBP5 ACTIVITY PROTEIN 2"/>
    <property type="match status" value="1"/>
</dbReference>
<evidence type="ECO:0000313" key="3">
    <source>
        <dbReference type="EMBL" id="EMD59121.1"/>
    </source>
</evidence>
<dbReference type="AlphaFoldDB" id="M2SPT2"/>
<dbReference type="RefSeq" id="XP_007704921.1">
    <property type="nucleotide sequence ID" value="XM_007706731.1"/>
</dbReference>
<evidence type="ECO:0000256" key="1">
    <source>
        <dbReference type="SAM" id="MobiDB-lite"/>
    </source>
</evidence>
<feature type="domain" description="Gfd2/YDR514C-like C-terminal" evidence="2">
    <location>
        <begin position="352"/>
        <end position="543"/>
    </location>
</feature>
<dbReference type="GO" id="GO:0005634">
    <property type="term" value="C:nucleus"/>
    <property type="evidence" value="ECO:0007669"/>
    <property type="project" value="TreeGrafter"/>
</dbReference>
<organism evidence="3 4">
    <name type="scientific">Cochliobolus sativus (strain ND90Pr / ATCC 201652)</name>
    <name type="common">Common root rot and spot blotch fungus</name>
    <name type="synonym">Bipolaris sorokiniana</name>
    <dbReference type="NCBI Taxonomy" id="665912"/>
    <lineage>
        <taxon>Eukaryota</taxon>
        <taxon>Fungi</taxon>
        <taxon>Dikarya</taxon>
        <taxon>Ascomycota</taxon>
        <taxon>Pezizomycotina</taxon>
        <taxon>Dothideomycetes</taxon>
        <taxon>Pleosporomycetidae</taxon>
        <taxon>Pleosporales</taxon>
        <taxon>Pleosporineae</taxon>
        <taxon>Pleosporaceae</taxon>
        <taxon>Bipolaris</taxon>
    </lineage>
</organism>
<dbReference type="InterPro" id="IPR048519">
    <property type="entry name" value="Gfd2/YDR514C-like_C"/>
</dbReference>
<dbReference type="HOGENOM" id="CLU_016815_3_0_1"/>
<dbReference type="KEGG" id="bsc:COCSADRAFT_152523"/>
<feature type="region of interest" description="Disordered" evidence="1">
    <location>
        <begin position="20"/>
        <end position="55"/>
    </location>
</feature>
<dbReference type="SUPFAM" id="SSF53098">
    <property type="entry name" value="Ribonuclease H-like"/>
    <property type="match status" value="1"/>
</dbReference>
<feature type="region of interest" description="Disordered" evidence="1">
    <location>
        <begin position="96"/>
        <end position="120"/>
    </location>
</feature>
<evidence type="ECO:0000313" key="4">
    <source>
        <dbReference type="Proteomes" id="UP000016934"/>
    </source>
</evidence>
<keyword evidence="4" id="KW-1185">Reference proteome</keyword>
<gene>
    <name evidence="3" type="ORF">COCSADRAFT_152523</name>
</gene>
<dbReference type="eggNOG" id="ENOG502QTQR">
    <property type="taxonomic scope" value="Eukaryota"/>
</dbReference>
<proteinExistence type="predicted"/>
<dbReference type="GeneID" id="19131594"/>
<dbReference type="InterPro" id="IPR040151">
    <property type="entry name" value="Gfd2/YDR514C-like"/>
</dbReference>
<dbReference type="Pfam" id="PF21762">
    <property type="entry name" value="DEDDh_C"/>
    <property type="match status" value="1"/>
</dbReference>
<dbReference type="PANTHER" id="PTHR28083">
    <property type="entry name" value="GOOD FOR FULL DBP5 ACTIVITY PROTEIN 2"/>
    <property type="match status" value="1"/>
</dbReference>
<feature type="compositionally biased region" description="Basic and acidic residues" evidence="1">
    <location>
        <begin position="20"/>
        <end position="33"/>
    </location>
</feature>
<dbReference type="OrthoDB" id="5953249at2759"/>
<protein>
    <recommendedName>
        <fullName evidence="2">Gfd2/YDR514C-like C-terminal domain-containing protein</fullName>
    </recommendedName>
</protein>
<accession>M2SPT2</accession>
<reference evidence="3 4" key="1">
    <citation type="journal article" date="2012" name="PLoS Pathog.">
        <title>Diverse lifestyles and strategies of plant pathogenesis encoded in the genomes of eighteen Dothideomycetes fungi.</title>
        <authorList>
            <person name="Ohm R.A."/>
            <person name="Feau N."/>
            <person name="Henrissat B."/>
            <person name="Schoch C.L."/>
            <person name="Horwitz B.A."/>
            <person name="Barry K.W."/>
            <person name="Condon B.J."/>
            <person name="Copeland A.C."/>
            <person name="Dhillon B."/>
            <person name="Glaser F."/>
            <person name="Hesse C.N."/>
            <person name="Kosti I."/>
            <person name="LaButti K."/>
            <person name="Lindquist E.A."/>
            <person name="Lucas S."/>
            <person name="Salamov A.A."/>
            <person name="Bradshaw R.E."/>
            <person name="Ciuffetti L."/>
            <person name="Hamelin R.C."/>
            <person name="Kema G.H.J."/>
            <person name="Lawrence C."/>
            <person name="Scott J.A."/>
            <person name="Spatafora J.W."/>
            <person name="Turgeon B.G."/>
            <person name="de Wit P.J.G.M."/>
            <person name="Zhong S."/>
            <person name="Goodwin S.B."/>
            <person name="Grigoriev I.V."/>
        </authorList>
    </citation>
    <scope>NUCLEOTIDE SEQUENCE [LARGE SCALE GENOMIC DNA]</scope>
    <source>
        <strain evidence="4">ND90Pr / ATCC 201652</strain>
    </source>
</reference>
<sequence>MVSSERLEKLRGLIKSDVDALPDRRISPDRMLDDSDSSGGVPLESHLLDIPLPQQDTLEKTVSSLATSASGPTASFTENSDRQSLWMNDASSSINQSLDSMHISGPPSPPPPGIKDHPTTNLQRGELASAHHHFTPIQALAKYPYTYCNKNHMQTIASAFFDQGKFWNRVWDIYYVWPTDSSKPTLLVHENQVQTLLTEINHQLQLDLRITNHQREEGLVTRFPDHPRCLPRYLGRSQSRQDIEDMIAIAPNETHRAVGEPPHPILQPAELEIFNQLMEDIAQVQKPKGKAKAKRQQDRLAKNKIMAGQFKRAQRHLGLREAEQIYPSAELRSSPAVDPSMAAPFMFEQSVVFVCVDVESYEGAHHKITEVGVATLDTRDLQDIAPGENGKAWREMIRARHFRIKEYKHLVNHLYVIGHPDGFLFGESTFVSLSEAAKHVAACFRAPFGDADTPTKQSNEKRNIVLLGHDTLGDIRYLQQLGYDPVKEENILEIMDTATMYRIWHRDQQPTKLGNILSDFDIVGWKLHNAGNDAVYTLQAMLGICVREAMIRGSLDPEEIHETEKAAEISTVRERADQEAQANVTGWIKHKTDGHRSPPVPHATDFTTDIMLTEFGQASVPQYDGSSERAAYDGSWHIQTKDAGLATEVTHAQEQGHWQDLLDVSANMASFESIPNVQYYW</sequence>
<dbReference type="Gene3D" id="3.30.420.10">
    <property type="entry name" value="Ribonuclease H-like superfamily/Ribonuclease H"/>
    <property type="match status" value="1"/>
</dbReference>
<dbReference type="GO" id="GO:0003676">
    <property type="term" value="F:nucleic acid binding"/>
    <property type="evidence" value="ECO:0007669"/>
    <property type="project" value="InterPro"/>
</dbReference>
<evidence type="ECO:0000259" key="2">
    <source>
        <dbReference type="Pfam" id="PF21762"/>
    </source>
</evidence>
<dbReference type="InterPro" id="IPR036397">
    <property type="entry name" value="RNaseH_sf"/>
</dbReference>
<reference evidence="4" key="2">
    <citation type="journal article" date="2013" name="PLoS Genet.">
        <title>Comparative genome structure, secondary metabolite, and effector coding capacity across Cochliobolus pathogens.</title>
        <authorList>
            <person name="Condon B.J."/>
            <person name="Leng Y."/>
            <person name="Wu D."/>
            <person name="Bushley K.E."/>
            <person name="Ohm R.A."/>
            <person name="Otillar R."/>
            <person name="Martin J."/>
            <person name="Schackwitz W."/>
            <person name="Grimwood J."/>
            <person name="MohdZainudin N."/>
            <person name="Xue C."/>
            <person name="Wang R."/>
            <person name="Manning V.A."/>
            <person name="Dhillon B."/>
            <person name="Tu Z.J."/>
            <person name="Steffenson B.J."/>
            <person name="Salamov A."/>
            <person name="Sun H."/>
            <person name="Lowry S."/>
            <person name="LaButti K."/>
            <person name="Han J."/>
            <person name="Copeland A."/>
            <person name="Lindquist E."/>
            <person name="Barry K."/>
            <person name="Schmutz J."/>
            <person name="Baker S.E."/>
            <person name="Ciuffetti L.M."/>
            <person name="Grigoriev I.V."/>
            <person name="Zhong S."/>
            <person name="Turgeon B.G."/>
        </authorList>
    </citation>
    <scope>NUCLEOTIDE SEQUENCE [LARGE SCALE GENOMIC DNA]</scope>
    <source>
        <strain evidence="4">ND90Pr / ATCC 201652</strain>
    </source>
</reference>
<dbReference type="OMA" id="CVDVESY"/>